<keyword evidence="14" id="KW-1185">Reference proteome</keyword>
<comment type="subcellular location">
    <subcellularLocation>
        <location evidence="9">Nucleus</location>
    </subcellularLocation>
</comment>
<dbReference type="InterPro" id="IPR013088">
    <property type="entry name" value="Znf_NHR/GATA"/>
</dbReference>
<evidence type="ECO:0000256" key="4">
    <source>
        <dbReference type="ARBA" id="ARBA00023015"/>
    </source>
</evidence>
<dbReference type="Gene3D" id="1.10.565.10">
    <property type="entry name" value="Retinoid X Receptor"/>
    <property type="match status" value="1"/>
</dbReference>
<dbReference type="GO" id="GO:0004879">
    <property type="term" value="F:nuclear receptor activity"/>
    <property type="evidence" value="ECO:0000318"/>
    <property type="project" value="GO_Central"/>
</dbReference>
<dbReference type="Pfam" id="PF00104">
    <property type="entry name" value="Hormone_recep"/>
    <property type="match status" value="1"/>
</dbReference>
<reference evidence="13 14" key="1">
    <citation type="journal article" date="2008" name="Nature">
        <title>The Trichoplax genome and the nature of placozoans.</title>
        <authorList>
            <person name="Srivastava M."/>
            <person name="Begovic E."/>
            <person name="Chapman J."/>
            <person name="Putnam N.H."/>
            <person name="Hellsten U."/>
            <person name="Kawashima T."/>
            <person name="Kuo A."/>
            <person name="Mitros T."/>
            <person name="Salamov A."/>
            <person name="Carpenter M.L."/>
            <person name="Signorovitch A.Y."/>
            <person name="Moreno M.A."/>
            <person name="Kamm K."/>
            <person name="Grimwood J."/>
            <person name="Schmutz J."/>
            <person name="Shapiro H."/>
            <person name="Grigoriev I.V."/>
            <person name="Buss L.W."/>
            <person name="Schierwater B."/>
            <person name="Dellaporta S.L."/>
            <person name="Rokhsar D.S."/>
        </authorList>
    </citation>
    <scope>NUCLEOTIDE SEQUENCE [LARGE SCALE GENOMIC DNA]</scope>
    <source>
        <strain evidence="13 14">Grell-BS-1999</strain>
    </source>
</reference>
<sequence length="352" mass="40268">MSTRSSEYIDSPTAAAKDETKSLSKELCCLICGDRSNGRHYGVISCEGCKGFFKRSVRRNMKYACTCSANACKITKANRNQCQFCRLQKCFKVGMRKEAVQKERHTSTIRADRNSGKTEKEMTPDSETAINSLIKNLVAAETLVLSSRSLQLQSGFIGFEAICQSSMRILYSVVEWTVKLPYFSEMTSCTDQMTLLRSCWSELFILNAAQWSPPLNMFPYSTTSNFYLTHPQEVMHHICLFQEAIVKLKKRFIDTTEFSCLKALILFNPDVRGLVNPNYVEYIQENIQCALKQHVKSQYPDQPSRFGYLLLRLLMLRSISSKVIEEIFFTSVLCRRSIDIFLCEAMESVKRA</sequence>
<dbReference type="eggNOG" id="KOG3575">
    <property type="taxonomic scope" value="Eukaryota"/>
</dbReference>
<gene>
    <name evidence="13" type="ORF">TRIADDRAFT_21656</name>
</gene>
<evidence type="ECO:0000259" key="12">
    <source>
        <dbReference type="PROSITE" id="PS51843"/>
    </source>
</evidence>
<evidence type="ECO:0000256" key="1">
    <source>
        <dbReference type="ARBA" id="ARBA00022723"/>
    </source>
</evidence>
<keyword evidence="8 9" id="KW-0539">Nucleus</keyword>
<evidence type="ECO:0000256" key="5">
    <source>
        <dbReference type="ARBA" id="ARBA00023125"/>
    </source>
</evidence>
<dbReference type="Gene3D" id="3.30.50.10">
    <property type="entry name" value="Erythroid Transcription Factor GATA-1, subunit A"/>
    <property type="match status" value="1"/>
</dbReference>
<evidence type="ECO:0000259" key="11">
    <source>
        <dbReference type="PROSITE" id="PS51030"/>
    </source>
</evidence>
<dbReference type="InParanoid" id="B3RN76"/>
<dbReference type="PANTHER" id="PTHR24083">
    <property type="entry name" value="NUCLEAR HORMONE RECEPTOR"/>
    <property type="match status" value="1"/>
</dbReference>
<evidence type="ECO:0000256" key="3">
    <source>
        <dbReference type="ARBA" id="ARBA00022833"/>
    </source>
</evidence>
<dbReference type="GO" id="GO:0000978">
    <property type="term" value="F:RNA polymerase II cis-regulatory region sequence-specific DNA binding"/>
    <property type="evidence" value="ECO:0000318"/>
    <property type="project" value="GO_Central"/>
</dbReference>
<dbReference type="CDD" id="cd06916">
    <property type="entry name" value="NR_DBD_like"/>
    <property type="match status" value="1"/>
</dbReference>
<evidence type="ECO:0000313" key="13">
    <source>
        <dbReference type="EMBL" id="EDV27972.1"/>
    </source>
</evidence>
<dbReference type="PRINTS" id="PR01282">
    <property type="entry name" value="COUPTNFACTOR"/>
</dbReference>
<protein>
    <submittedName>
        <fullName evidence="13">Uncharacterized protein</fullName>
    </submittedName>
</protein>
<evidence type="ECO:0000256" key="8">
    <source>
        <dbReference type="ARBA" id="ARBA00023242"/>
    </source>
</evidence>
<evidence type="ECO:0000256" key="9">
    <source>
        <dbReference type="RuleBase" id="RU004334"/>
    </source>
</evidence>
<dbReference type="GO" id="GO:0006357">
    <property type="term" value="P:regulation of transcription by RNA polymerase II"/>
    <property type="evidence" value="ECO:0000318"/>
    <property type="project" value="GO_Central"/>
</dbReference>
<dbReference type="GeneID" id="6750455"/>
<dbReference type="PRINTS" id="PR00398">
    <property type="entry name" value="STRDHORMONER"/>
</dbReference>
<dbReference type="CTD" id="6750455"/>
<dbReference type="SUPFAM" id="SSF48508">
    <property type="entry name" value="Nuclear receptor ligand-binding domain"/>
    <property type="match status" value="1"/>
</dbReference>
<dbReference type="FunFam" id="3.30.50.10:FF:000070">
    <property type="entry name" value="Nuclear hormone receptor family member nhr-2"/>
    <property type="match status" value="1"/>
</dbReference>
<keyword evidence="5 9" id="KW-0238">DNA-binding</keyword>
<dbReference type="RefSeq" id="XP_002109806.1">
    <property type="nucleotide sequence ID" value="XM_002109770.1"/>
</dbReference>
<evidence type="ECO:0000256" key="7">
    <source>
        <dbReference type="ARBA" id="ARBA00023170"/>
    </source>
</evidence>
<dbReference type="STRING" id="10228.B3RN76"/>
<evidence type="ECO:0000313" key="14">
    <source>
        <dbReference type="Proteomes" id="UP000009022"/>
    </source>
</evidence>
<dbReference type="SUPFAM" id="SSF57716">
    <property type="entry name" value="Glucocorticoid receptor-like (DNA-binding domain)"/>
    <property type="match status" value="1"/>
</dbReference>
<dbReference type="InterPro" id="IPR001628">
    <property type="entry name" value="Znf_hrmn_rcpt"/>
</dbReference>
<dbReference type="HOGENOM" id="CLU_007368_20_1_1"/>
<dbReference type="GO" id="GO:0030154">
    <property type="term" value="P:cell differentiation"/>
    <property type="evidence" value="ECO:0000318"/>
    <property type="project" value="GO_Central"/>
</dbReference>
<dbReference type="AlphaFoldDB" id="B3RN76"/>
<keyword evidence="2 9" id="KW-0863">Zinc-finger</keyword>
<dbReference type="FunCoup" id="B3RN76">
    <property type="interactions" value="273"/>
</dbReference>
<accession>B3RN76</accession>
<dbReference type="InterPro" id="IPR001723">
    <property type="entry name" value="Nuclear_hrmn_rcpt"/>
</dbReference>
<dbReference type="Pfam" id="PF00105">
    <property type="entry name" value="zf-C4"/>
    <property type="match status" value="1"/>
</dbReference>
<dbReference type="PROSITE" id="PS51030">
    <property type="entry name" value="NUCLEAR_REC_DBD_2"/>
    <property type="match status" value="1"/>
</dbReference>
<feature type="region of interest" description="Disordered" evidence="10">
    <location>
        <begin position="102"/>
        <end position="124"/>
    </location>
</feature>
<dbReference type="SMART" id="SM00399">
    <property type="entry name" value="ZnF_C4"/>
    <property type="match status" value="1"/>
</dbReference>
<dbReference type="GO" id="GO:0008270">
    <property type="term" value="F:zinc ion binding"/>
    <property type="evidence" value="ECO:0007669"/>
    <property type="project" value="UniProtKB-KW"/>
</dbReference>
<dbReference type="InterPro" id="IPR050274">
    <property type="entry name" value="Nuclear_hormone_rcpt_NR2"/>
</dbReference>
<dbReference type="PROSITE" id="PS51843">
    <property type="entry name" value="NR_LBD"/>
    <property type="match status" value="1"/>
</dbReference>
<dbReference type="OMA" id="WQESISA"/>
<name>B3RN76_TRIAD</name>
<evidence type="ECO:0000256" key="10">
    <source>
        <dbReference type="SAM" id="MobiDB-lite"/>
    </source>
</evidence>
<keyword evidence="6 9" id="KW-0804">Transcription</keyword>
<dbReference type="PROSITE" id="PS00031">
    <property type="entry name" value="NUCLEAR_REC_DBD_1"/>
    <property type="match status" value="1"/>
</dbReference>
<dbReference type="Proteomes" id="UP000009022">
    <property type="component" value="Unassembled WGS sequence"/>
</dbReference>
<organism evidence="13 14">
    <name type="scientific">Trichoplax adhaerens</name>
    <name type="common">Trichoplax reptans</name>
    <dbReference type="NCBI Taxonomy" id="10228"/>
    <lineage>
        <taxon>Eukaryota</taxon>
        <taxon>Metazoa</taxon>
        <taxon>Placozoa</taxon>
        <taxon>Uniplacotomia</taxon>
        <taxon>Trichoplacea</taxon>
        <taxon>Trichoplacidae</taxon>
        <taxon>Trichoplax</taxon>
    </lineage>
</organism>
<feature type="compositionally biased region" description="Basic and acidic residues" evidence="10">
    <location>
        <begin position="102"/>
        <end position="123"/>
    </location>
</feature>
<evidence type="ECO:0000256" key="2">
    <source>
        <dbReference type="ARBA" id="ARBA00022771"/>
    </source>
</evidence>
<comment type="similarity">
    <text evidence="9">Belongs to the nuclear hormone receptor family.</text>
</comment>
<dbReference type="EMBL" id="DS985242">
    <property type="protein sequence ID" value="EDV27972.1"/>
    <property type="molecule type" value="Genomic_DNA"/>
</dbReference>
<feature type="domain" description="Nuclear receptor" evidence="11">
    <location>
        <begin position="26"/>
        <end position="102"/>
    </location>
</feature>
<dbReference type="FunFam" id="1.10.565.10:FF:000064">
    <property type="entry name" value="Coup-like 2 transcription factor"/>
    <property type="match status" value="1"/>
</dbReference>
<keyword evidence="1 9" id="KW-0479">Metal-binding</keyword>
<evidence type="ECO:0000256" key="6">
    <source>
        <dbReference type="ARBA" id="ARBA00023163"/>
    </source>
</evidence>
<dbReference type="KEGG" id="tad:TRIADDRAFT_21656"/>
<dbReference type="SMART" id="SM00430">
    <property type="entry name" value="HOLI"/>
    <property type="match status" value="1"/>
</dbReference>
<keyword evidence="7 9" id="KW-0675">Receptor</keyword>
<keyword evidence="3 9" id="KW-0862">Zinc</keyword>
<dbReference type="InterPro" id="IPR035500">
    <property type="entry name" value="NHR-like_dom_sf"/>
</dbReference>
<dbReference type="PhylomeDB" id="B3RN76"/>
<dbReference type="OrthoDB" id="5873264at2759"/>
<feature type="domain" description="NR LBD" evidence="12">
    <location>
        <begin position="129"/>
        <end position="349"/>
    </location>
</feature>
<dbReference type="GO" id="GO:0005634">
    <property type="term" value="C:nucleus"/>
    <property type="evidence" value="ECO:0007669"/>
    <property type="project" value="UniProtKB-SubCell"/>
</dbReference>
<dbReference type="InterPro" id="IPR000536">
    <property type="entry name" value="Nucl_hrmn_rcpt_lig-bd"/>
</dbReference>
<dbReference type="PRINTS" id="PR00047">
    <property type="entry name" value="STROIDFINGER"/>
</dbReference>
<keyword evidence="4 9" id="KW-0805">Transcription regulation</keyword>
<proteinExistence type="inferred from homology"/>